<dbReference type="PRINTS" id="PR00922">
    <property type="entry name" value="DADACBPTASE3"/>
</dbReference>
<evidence type="ECO:0000313" key="4">
    <source>
        <dbReference type="EMBL" id="QDU71327.1"/>
    </source>
</evidence>
<proteinExistence type="inferred from homology"/>
<dbReference type="Pfam" id="PF02113">
    <property type="entry name" value="Peptidase_S13"/>
    <property type="match status" value="1"/>
</dbReference>
<dbReference type="EC" id="3.4.16.4" evidence="4"/>
<dbReference type="PROSITE" id="PS51257">
    <property type="entry name" value="PROKAR_LIPOPROTEIN"/>
    <property type="match status" value="1"/>
</dbReference>
<protein>
    <submittedName>
        <fullName evidence="4">D-alanyl-D-alanine carboxypeptidase</fullName>
        <ecNumber evidence="4">3.4.16.4</ecNumber>
    </submittedName>
</protein>
<dbReference type="NCBIfam" id="TIGR00666">
    <property type="entry name" value="PBP4"/>
    <property type="match status" value="1"/>
</dbReference>
<keyword evidence="2 4" id="KW-0378">Hydrolase</keyword>
<dbReference type="GO" id="GO:0009002">
    <property type="term" value="F:serine-type D-Ala-D-Ala carboxypeptidase activity"/>
    <property type="evidence" value="ECO:0007669"/>
    <property type="project" value="UniProtKB-EC"/>
</dbReference>
<dbReference type="KEGG" id="mcad:Pan265_11760"/>
<dbReference type="Gene3D" id="3.40.710.10">
    <property type="entry name" value="DD-peptidase/beta-lactamase superfamily"/>
    <property type="match status" value="1"/>
</dbReference>
<dbReference type="EMBL" id="CP036280">
    <property type="protein sequence ID" value="QDU71327.1"/>
    <property type="molecule type" value="Genomic_DNA"/>
</dbReference>
<dbReference type="SUPFAM" id="SSF56601">
    <property type="entry name" value="beta-lactamase/transpeptidase-like"/>
    <property type="match status" value="1"/>
</dbReference>
<dbReference type="GO" id="GO:0006508">
    <property type="term" value="P:proteolysis"/>
    <property type="evidence" value="ECO:0007669"/>
    <property type="project" value="InterPro"/>
</dbReference>
<dbReference type="PANTHER" id="PTHR30023">
    <property type="entry name" value="D-ALANYL-D-ALANINE CARBOXYPEPTIDASE"/>
    <property type="match status" value="1"/>
</dbReference>
<dbReference type="InterPro" id="IPR000667">
    <property type="entry name" value="Peptidase_S13"/>
</dbReference>
<feature type="chain" id="PRO_5021842895" evidence="3">
    <location>
        <begin position="21"/>
        <end position="509"/>
    </location>
</feature>
<dbReference type="PANTHER" id="PTHR30023:SF0">
    <property type="entry name" value="PENICILLIN-SENSITIVE CARBOXYPEPTIDASE A"/>
    <property type="match status" value="1"/>
</dbReference>
<dbReference type="OrthoDB" id="9802627at2"/>
<feature type="signal peptide" evidence="3">
    <location>
        <begin position="1"/>
        <end position="20"/>
    </location>
</feature>
<evidence type="ECO:0000256" key="1">
    <source>
        <dbReference type="ARBA" id="ARBA00006096"/>
    </source>
</evidence>
<reference evidence="4 5" key="1">
    <citation type="submission" date="2019-02" db="EMBL/GenBank/DDBJ databases">
        <title>Deep-cultivation of Planctomycetes and their phenomic and genomic characterization uncovers novel biology.</title>
        <authorList>
            <person name="Wiegand S."/>
            <person name="Jogler M."/>
            <person name="Boedeker C."/>
            <person name="Pinto D."/>
            <person name="Vollmers J."/>
            <person name="Rivas-Marin E."/>
            <person name="Kohn T."/>
            <person name="Peeters S.H."/>
            <person name="Heuer A."/>
            <person name="Rast P."/>
            <person name="Oberbeckmann S."/>
            <person name="Bunk B."/>
            <person name="Jeske O."/>
            <person name="Meyerdierks A."/>
            <person name="Storesund J.E."/>
            <person name="Kallscheuer N."/>
            <person name="Luecker S."/>
            <person name="Lage O.M."/>
            <person name="Pohl T."/>
            <person name="Merkel B.J."/>
            <person name="Hornburger P."/>
            <person name="Mueller R.-W."/>
            <person name="Bruemmer F."/>
            <person name="Labrenz M."/>
            <person name="Spormann A.M."/>
            <person name="Op den Camp H."/>
            <person name="Overmann J."/>
            <person name="Amann R."/>
            <person name="Jetten M.S.M."/>
            <person name="Mascher T."/>
            <person name="Medema M.H."/>
            <person name="Devos D.P."/>
            <person name="Kaster A.-K."/>
            <person name="Ovreas L."/>
            <person name="Rohde M."/>
            <person name="Galperin M.Y."/>
            <person name="Jogler C."/>
        </authorList>
    </citation>
    <scope>NUCLEOTIDE SEQUENCE [LARGE SCALE GENOMIC DNA]</scope>
    <source>
        <strain evidence="4 5">Pan265</strain>
    </source>
</reference>
<evidence type="ECO:0000256" key="2">
    <source>
        <dbReference type="ARBA" id="ARBA00022801"/>
    </source>
</evidence>
<gene>
    <name evidence="4" type="primary">dac_1</name>
    <name evidence="4" type="ORF">Pan265_11760</name>
</gene>
<dbReference type="Gene3D" id="3.50.80.20">
    <property type="entry name" value="D-Ala-D-Ala carboxypeptidase C, peptidase S13"/>
    <property type="match status" value="1"/>
</dbReference>
<keyword evidence="5" id="KW-1185">Reference proteome</keyword>
<comment type="similarity">
    <text evidence="1">Belongs to the peptidase S13 family.</text>
</comment>
<organism evidence="4 5">
    <name type="scientific">Mucisphaera calidilacus</name>
    <dbReference type="NCBI Taxonomy" id="2527982"/>
    <lineage>
        <taxon>Bacteria</taxon>
        <taxon>Pseudomonadati</taxon>
        <taxon>Planctomycetota</taxon>
        <taxon>Phycisphaerae</taxon>
        <taxon>Phycisphaerales</taxon>
        <taxon>Phycisphaeraceae</taxon>
        <taxon>Mucisphaera</taxon>
    </lineage>
</organism>
<evidence type="ECO:0000313" key="5">
    <source>
        <dbReference type="Proteomes" id="UP000320386"/>
    </source>
</evidence>
<keyword evidence="4" id="KW-0645">Protease</keyword>
<dbReference type="InterPro" id="IPR012338">
    <property type="entry name" value="Beta-lactam/transpept-like"/>
</dbReference>
<dbReference type="Proteomes" id="UP000320386">
    <property type="component" value="Chromosome"/>
</dbReference>
<keyword evidence="4" id="KW-0121">Carboxypeptidase</keyword>
<sequence length="509" mass="55253" precursor="true">MPRRILWTALLLFVALSAGCVTNTASVEVTGQPEPEPVSEPAAGERLAERLDEALHRLAEHGTVVAARVLDAETGDELYATANIDQPLKPASNMKIISTAIALHTFGPEHAFKTYLAAEGNDLYVIGTGDPATGDPAMAEARDETVTAFFDHWTRALKERGITTVTGDIVLDESAFEDFHTHSSWWPEDLLYYYGAPVSAINLNDNCLDITANATAPGKPVRITLVPAVSNVEIINRMTTDDGEEPHETTRIDKLSRLNTYVLSGELKKSITVSRPVQDAALFFGDALRTHLIANGIEVTGTVRKGAWPGETDIESDERLIATHESPLPEVLARTNKPSMNLFADALAKSAGMRLQEAQGRPYPGSWLSGRRAVEAWFEEAGIESIGLVMADGSGLSHNNRVTARMISDLLLVMHHHEHAAVFKASLTIGGVDGTLRRRLTEIPGRVRGKTGTITGASALSGYAMTDDGRELIFSIIHNRNPTSRQARALQDEAVRILVHGPDWTPPTE</sequence>
<accession>A0A518BWH9</accession>
<dbReference type="RefSeq" id="WP_145445481.1">
    <property type="nucleotide sequence ID" value="NZ_CP036280.1"/>
</dbReference>
<keyword evidence="3" id="KW-0732">Signal</keyword>
<dbReference type="AlphaFoldDB" id="A0A518BWH9"/>
<name>A0A518BWH9_9BACT</name>
<evidence type="ECO:0000256" key="3">
    <source>
        <dbReference type="SAM" id="SignalP"/>
    </source>
</evidence>
<dbReference type="GO" id="GO:0000270">
    <property type="term" value="P:peptidoglycan metabolic process"/>
    <property type="evidence" value="ECO:0007669"/>
    <property type="project" value="TreeGrafter"/>
</dbReference>